<sequence length="313" mass="35189">MRPRYLWIIQAIVLLGLLAALYHLQFQSQTLSQNPILIHHPLKITIPQTIHQLFISTPGDPGSTFSPDRHSTSWLQSGWKVEYWRESSCLDLARELDDADNNATGSYASTFQALPAPILKSDFCRYLILFARGGIYNDLDVQLLRPLPWPVMGVATDGEDTLPPPGVVVGLEGDAATTGLPRSPQFVQWTMASVPGHPVFRDVLRSIVDRTAQFVPTQTAGSDVDIDVMGWTGPSAWTDAVLGYLRCDDEQIQQLRDLREIVRIRDVVVLPRRAFAVLQGEDQSAPDVLVKHYFEGSWKGCAREWLRWLWRGC</sequence>
<dbReference type="GO" id="GO:0006487">
    <property type="term" value="P:protein N-linked glycosylation"/>
    <property type="evidence" value="ECO:0007669"/>
    <property type="project" value="TreeGrafter"/>
</dbReference>
<evidence type="ECO:0000256" key="1">
    <source>
        <dbReference type="ARBA" id="ARBA00009003"/>
    </source>
</evidence>
<comment type="similarity">
    <text evidence="1">Belongs to the glycosyltransferase 32 family.</text>
</comment>
<dbReference type="PANTHER" id="PTHR31834">
    <property type="entry name" value="INITIATION-SPECIFIC ALPHA-1,6-MANNOSYLTRANSFERASE"/>
    <property type="match status" value="1"/>
</dbReference>
<dbReference type="InterPro" id="IPR029044">
    <property type="entry name" value="Nucleotide-diphossugar_trans"/>
</dbReference>
<evidence type="ECO:0000313" key="3">
    <source>
        <dbReference type="Proteomes" id="UP001143548"/>
    </source>
</evidence>
<dbReference type="AlphaFoldDB" id="A0A9W6DPI0"/>
<organism evidence="2 3">
    <name type="scientific">Aspergillus brasiliensis</name>
    <dbReference type="NCBI Taxonomy" id="319629"/>
    <lineage>
        <taxon>Eukaryota</taxon>
        <taxon>Fungi</taxon>
        <taxon>Dikarya</taxon>
        <taxon>Ascomycota</taxon>
        <taxon>Pezizomycotina</taxon>
        <taxon>Eurotiomycetes</taxon>
        <taxon>Eurotiomycetidae</taxon>
        <taxon>Eurotiales</taxon>
        <taxon>Aspergillaceae</taxon>
        <taxon>Aspergillus</taxon>
        <taxon>Aspergillus subgen. Circumdati</taxon>
    </lineage>
</organism>
<dbReference type="InterPro" id="IPR039367">
    <property type="entry name" value="Och1-like"/>
</dbReference>
<dbReference type="InterPro" id="IPR007577">
    <property type="entry name" value="GlycoTrfase_DXD_sugar-bd_CS"/>
</dbReference>
<dbReference type="GO" id="GO:0000136">
    <property type="term" value="C:mannan polymerase complex"/>
    <property type="evidence" value="ECO:0007669"/>
    <property type="project" value="TreeGrafter"/>
</dbReference>
<evidence type="ECO:0000313" key="2">
    <source>
        <dbReference type="EMBL" id="GKZ22327.1"/>
    </source>
</evidence>
<proteinExistence type="inferred from homology"/>
<dbReference type="PANTHER" id="PTHR31834:SF1">
    <property type="entry name" value="INITIATION-SPECIFIC ALPHA-1,6-MANNOSYLTRANSFERASE"/>
    <property type="match status" value="1"/>
</dbReference>
<dbReference type="Proteomes" id="UP001143548">
    <property type="component" value="Unassembled WGS sequence"/>
</dbReference>
<gene>
    <name evidence="2" type="ORF">AbraCBS73388_008466</name>
</gene>
<dbReference type="GO" id="GO:0000009">
    <property type="term" value="F:alpha-1,6-mannosyltransferase activity"/>
    <property type="evidence" value="ECO:0007669"/>
    <property type="project" value="InterPro"/>
</dbReference>
<dbReference type="EMBL" id="BROQ01000050">
    <property type="protein sequence ID" value="GKZ22327.1"/>
    <property type="molecule type" value="Genomic_DNA"/>
</dbReference>
<reference evidence="2" key="1">
    <citation type="submission" date="2022-07" db="EMBL/GenBank/DDBJ databases">
        <title>Taxonomy of Aspergillus series Nigri: significant species reduction supported by multi-species coalescent approaches.</title>
        <authorList>
            <person name="Bian C."/>
            <person name="Kusuya Y."/>
            <person name="Sklenar F."/>
            <person name="D'hooge E."/>
            <person name="Yaguchi T."/>
            <person name="Takahashi H."/>
            <person name="Hubka V."/>
        </authorList>
    </citation>
    <scope>NUCLEOTIDE SEQUENCE</scope>
    <source>
        <strain evidence="2">CBS 733.88</strain>
    </source>
</reference>
<name>A0A9W6DPI0_9EURO</name>
<comment type="caution">
    <text evidence="2">The sequence shown here is derived from an EMBL/GenBank/DDBJ whole genome shotgun (WGS) entry which is preliminary data.</text>
</comment>
<protein>
    <recommendedName>
        <fullName evidence="4">Alpha-1,6-mannosyltransferase subunit</fullName>
    </recommendedName>
</protein>
<accession>A0A9W6DPI0</accession>
<dbReference type="Pfam" id="PF04488">
    <property type="entry name" value="Gly_transf_sug"/>
    <property type="match status" value="1"/>
</dbReference>
<evidence type="ECO:0008006" key="4">
    <source>
        <dbReference type="Google" id="ProtNLM"/>
    </source>
</evidence>
<dbReference type="Gene3D" id="3.90.550.20">
    <property type="match status" value="1"/>
</dbReference>
<dbReference type="SUPFAM" id="SSF53448">
    <property type="entry name" value="Nucleotide-diphospho-sugar transferases"/>
    <property type="match status" value="1"/>
</dbReference>